<dbReference type="InterPro" id="IPR036390">
    <property type="entry name" value="WH_DNA-bd_sf"/>
</dbReference>
<keyword evidence="3" id="KW-0238">DNA-binding</keyword>
<sequence>MEMRDVDLNLLLAFEAMLDHCHVTRAGEAIGLSQPAMSAALSRLRTLLGDPLFVKVGTRMQPTARAQALAGPVRRVTATIRAEILPSDGFDAATSERVFTLITPDIGEMIFVPPLMAHLSRQAPRVRLNVVSRPRLAAAEALSGGTADLALGYFPDLDGAGFFRQQLFENRHICLLRQGHPAVRDGRLTLDDFLACQHVVVHPDGREHVFEQHLQQLGVQRQVVLELSHFMSLMPIVDSSDLVATVPRDLAELCQRYAAVQIVEAPVSSPVIPVCQFWHRYAHRDAAHVWLRAQVQSILARPSCPEAAR</sequence>
<comment type="similarity">
    <text evidence="1">Belongs to the LysR transcriptional regulatory family.</text>
</comment>
<protein>
    <recommendedName>
        <fullName evidence="5">HTH lysR-type domain-containing protein</fullName>
    </recommendedName>
</protein>
<dbReference type="PROSITE" id="PS50931">
    <property type="entry name" value="HTH_LYSR"/>
    <property type="match status" value="1"/>
</dbReference>
<dbReference type="PANTHER" id="PTHR30118">
    <property type="entry name" value="HTH-TYPE TRANSCRIPTIONAL REGULATOR LEUO-RELATED"/>
    <property type="match status" value="1"/>
</dbReference>
<dbReference type="STRING" id="34103.SAMN05421778_12930"/>
<dbReference type="PRINTS" id="PR00039">
    <property type="entry name" value="HTHLYSR"/>
</dbReference>
<name>A0A059KHL9_9BURK</name>
<dbReference type="Gene3D" id="3.40.190.10">
    <property type="entry name" value="Periplasmic binding protein-like II"/>
    <property type="match status" value="2"/>
</dbReference>
<dbReference type="GO" id="GO:0003677">
    <property type="term" value="F:DNA binding"/>
    <property type="evidence" value="ECO:0007669"/>
    <property type="project" value="UniProtKB-KW"/>
</dbReference>
<dbReference type="SUPFAM" id="SSF46785">
    <property type="entry name" value="Winged helix' DNA-binding domain"/>
    <property type="match status" value="1"/>
</dbReference>
<evidence type="ECO:0000256" key="4">
    <source>
        <dbReference type="ARBA" id="ARBA00023163"/>
    </source>
</evidence>
<dbReference type="SUPFAM" id="SSF53850">
    <property type="entry name" value="Periplasmic binding protein-like II"/>
    <property type="match status" value="1"/>
</dbReference>
<dbReference type="Gene3D" id="1.10.10.10">
    <property type="entry name" value="Winged helix-like DNA-binding domain superfamily/Winged helix DNA-binding domain"/>
    <property type="match status" value="1"/>
</dbReference>
<dbReference type="Proteomes" id="UP000026714">
    <property type="component" value="Unassembled WGS sequence"/>
</dbReference>
<evidence type="ECO:0000313" key="6">
    <source>
        <dbReference type="EMBL" id="KDB50719.1"/>
    </source>
</evidence>
<dbReference type="Pfam" id="PF03466">
    <property type="entry name" value="LysR_substrate"/>
    <property type="match status" value="1"/>
</dbReference>
<evidence type="ECO:0000313" key="7">
    <source>
        <dbReference type="Proteomes" id="UP000026714"/>
    </source>
</evidence>
<gene>
    <name evidence="6" type="ORF">X805_37060</name>
</gene>
<keyword evidence="2" id="KW-0805">Transcription regulation</keyword>
<accession>A0A059KHL9</accession>
<keyword evidence="7" id="KW-1185">Reference proteome</keyword>
<dbReference type="AlphaFoldDB" id="A0A059KHL9"/>
<evidence type="ECO:0000259" key="5">
    <source>
        <dbReference type="PROSITE" id="PS50931"/>
    </source>
</evidence>
<dbReference type="InterPro" id="IPR050389">
    <property type="entry name" value="LysR-type_TF"/>
</dbReference>
<dbReference type="GO" id="GO:0003700">
    <property type="term" value="F:DNA-binding transcription factor activity"/>
    <property type="evidence" value="ECO:0007669"/>
    <property type="project" value="InterPro"/>
</dbReference>
<evidence type="ECO:0000256" key="2">
    <source>
        <dbReference type="ARBA" id="ARBA00023015"/>
    </source>
</evidence>
<dbReference type="eggNOG" id="COG0583">
    <property type="taxonomic scope" value="Bacteria"/>
</dbReference>
<organism evidence="6 7">
    <name type="scientific">Sphaerotilus natans subsp. natans DSM 6575</name>
    <dbReference type="NCBI Taxonomy" id="1286631"/>
    <lineage>
        <taxon>Bacteria</taxon>
        <taxon>Pseudomonadati</taxon>
        <taxon>Pseudomonadota</taxon>
        <taxon>Betaproteobacteria</taxon>
        <taxon>Burkholderiales</taxon>
        <taxon>Sphaerotilaceae</taxon>
        <taxon>Sphaerotilus</taxon>
    </lineage>
</organism>
<dbReference type="CDD" id="cd08459">
    <property type="entry name" value="PBP2_DntR_NahR_LinR_like"/>
    <property type="match status" value="1"/>
</dbReference>
<evidence type="ECO:0000256" key="1">
    <source>
        <dbReference type="ARBA" id="ARBA00009437"/>
    </source>
</evidence>
<keyword evidence="4" id="KW-0804">Transcription</keyword>
<dbReference type="PANTHER" id="PTHR30118:SF15">
    <property type="entry name" value="TRANSCRIPTIONAL REGULATORY PROTEIN"/>
    <property type="match status" value="1"/>
</dbReference>
<dbReference type="InterPro" id="IPR000847">
    <property type="entry name" value="LysR_HTH_N"/>
</dbReference>
<feature type="domain" description="HTH lysR-type" evidence="5">
    <location>
        <begin position="6"/>
        <end position="63"/>
    </location>
</feature>
<proteinExistence type="inferred from homology"/>
<dbReference type="InterPro" id="IPR036388">
    <property type="entry name" value="WH-like_DNA-bd_sf"/>
</dbReference>
<dbReference type="InterPro" id="IPR005119">
    <property type="entry name" value="LysR_subst-bd"/>
</dbReference>
<comment type="caution">
    <text evidence="6">The sequence shown here is derived from an EMBL/GenBank/DDBJ whole genome shotgun (WGS) entry which is preliminary data.</text>
</comment>
<dbReference type="RefSeq" id="WP_037485189.1">
    <property type="nucleotide sequence ID" value="NZ_AZRA01000118.1"/>
</dbReference>
<dbReference type="EMBL" id="AZRA01000118">
    <property type="protein sequence ID" value="KDB50719.1"/>
    <property type="molecule type" value="Genomic_DNA"/>
</dbReference>
<reference evidence="6 7" key="1">
    <citation type="journal article" date="2014" name="FEMS Microbiol. Ecol.">
        <title>Sphaerotilus natans encrusted with nanoball-shaped Fe(III) oxide minerals formed by nitrate-reducing mixotrophic Fe(II) oxidation.</title>
        <authorList>
            <person name="Park S."/>
            <person name="Kim D.H."/>
            <person name="Lee J.H."/>
            <person name="Hur H.G."/>
        </authorList>
    </citation>
    <scope>NUCLEOTIDE SEQUENCE [LARGE SCALE GENOMIC DNA]</scope>
    <source>
        <strain evidence="6 7">DSM 6575</strain>
    </source>
</reference>
<dbReference type="Pfam" id="PF00126">
    <property type="entry name" value="HTH_1"/>
    <property type="match status" value="1"/>
</dbReference>
<evidence type="ECO:0000256" key="3">
    <source>
        <dbReference type="ARBA" id="ARBA00023125"/>
    </source>
</evidence>